<keyword evidence="1" id="KW-0472">Membrane</keyword>
<dbReference type="Gene3D" id="3.55.50.30">
    <property type="match status" value="1"/>
</dbReference>
<dbReference type="PANTHER" id="PTHR30273">
    <property type="entry name" value="PERIPLASMIC SIGNAL SENSOR AND SIGMA FACTOR ACTIVATOR FECR-RELATED"/>
    <property type="match status" value="1"/>
</dbReference>
<feature type="domain" description="Protein FecR C-terminal" evidence="3">
    <location>
        <begin position="259"/>
        <end position="328"/>
    </location>
</feature>
<dbReference type="RefSeq" id="WP_129004390.1">
    <property type="nucleotide sequence ID" value="NZ_SDHZ01000002.1"/>
</dbReference>
<sequence length="331" mass="37590">MNREILKSFFAGWSNHWEKKQVGEYFESNDHRVFDEYAEEAAAEHGNNIKTEPAHRDAFFEALTTRIAREDAPAKKSRIRTLNPWATVAASFILIAATAWFFFRNEKLQSLAVAETDFTRVTNNGHNIRLVQLVDGTHIWITPGSEIIYDKKNYNDTARLIRLKGEAYFNVAAAKLKPFRVTTGALSTTVLGTAFNIEAYENEQHVMITLVKGAVSISSPKEQRLLRPGQQLNYSNTKAAMDVQPIDVAGKEDMFTSGRLVFQNIPLHDVFNRLERACNISIEVADNSLINNKRISGAYRRNNVQETLERILFIHGLHFKKKGGNVYVISR</sequence>
<dbReference type="OrthoDB" id="738872at2"/>
<dbReference type="PIRSF" id="PIRSF018266">
    <property type="entry name" value="FecR"/>
    <property type="match status" value="1"/>
</dbReference>
<gene>
    <name evidence="4" type="ORF">ESB13_14635</name>
</gene>
<accession>A0A4Q1D6P9</accession>
<evidence type="ECO:0000256" key="1">
    <source>
        <dbReference type="SAM" id="Phobius"/>
    </source>
</evidence>
<protein>
    <submittedName>
        <fullName evidence="4">DUF4974 domain-containing protein</fullName>
    </submittedName>
</protein>
<dbReference type="EMBL" id="SDHZ01000002">
    <property type="protein sequence ID" value="RXK83337.1"/>
    <property type="molecule type" value="Genomic_DNA"/>
</dbReference>
<dbReference type="InterPro" id="IPR006860">
    <property type="entry name" value="FecR"/>
</dbReference>
<dbReference type="AlphaFoldDB" id="A0A4Q1D6P9"/>
<keyword evidence="5" id="KW-1185">Reference proteome</keyword>
<comment type="caution">
    <text evidence="4">The sequence shown here is derived from an EMBL/GenBank/DDBJ whole genome shotgun (WGS) entry which is preliminary data.</text>
</comment>
<dbReference type="PANTHER" id="PTHR30273:SF2">
    <property type="entry name" value="PROTEIN FECR"/>
    <property type="match status" value="1"/>
</dbReference>
<keyword evidence="1" id="KW-0812">Transmembrane</keyword>
<dbReference type="InterPro" id="IPR012373">
    <property type="entry name" value="Ferrdict_sens_TM"/>
</dbReference>
<dbReference type="GO" id="GO:0016989">
    <property type="term" value="F:sigma factor antagonist activity"/>
    <property type="evidence" value="ECO:0007669"/>
    <property type="project" value="TreeGrafter"/>
</dbReference>
<evidence type="ECO:0000259" key="2">
    <source>
        <dbReference type="Pfam" id="PF04773"/>
    </source>
</evidence>
<reference evidence="4 5" key="1">
    <citation type="submission" date="2019-01" db="EMBL/GenBank/DDBJ databases">
        <title>Filimonas sp. strain TTM-71.</title>
        <authorList>
            <person name="Chen W.-M."/>
        </authorList>
    </citation>
    <scope>NUCLEOTIDE SEQUENCE [LARGE SCALE GENOMIC DNA]</scope>
    <source>
        <strain evidence="4 5">TTM-71</strain>
    </source>
</reference>
<dbReference type="Pfam" id="PF04773">
    <property type="entry name" value="FecR"/>
    <property type="match status" value="1"/>
</dbReference>
<feature type="transmembrane region" description="Helical" evidence="1">
    <location>
        <begin position="85"/>
        <end position="103"/>
    </location>
</feature>
<dbReference type="Proteomes" id="UP000290545">
    <property type="component" value="Unassembled WGS sequence"/>
</dbReference>
<keyword evidence="1" id="KW-1133">Transmembrane helix</keyword>
<evidence type="ECO:0000313" key="4">
    <source>
        <dbReference type="EMBL" id="RXK83337.1"/>
    </source>
</evidence>
<dbReference type="InterPro" id="IPR032508">
    <property type="entry name" value="FecR_C"/>
</dbReference>
<evidence type="ECO:0000259" key="3">
    <source>
        <dbReference type="Pfam" id="PF16344"/>
    </source>
</evidence>
<evidence type="ECO:0000313" key="5">
    <source>
        <dbReference type="Proteomes" id="UP000290545"/>
    </source>
</evidence>
<organism evidence="4 5">
    <name type="scientific">Filimonas effusa</name>
    <dbReference type="NCBI Taxonomy" id="2508721"/>
    <lineage>
        <taxon>Bacteria</taxon>
        <taxon>Pseudomonadati</taxon>
        <taxon>Bacteroidota</taxon>
        <taxon>Chitinophagia</taxon>
        <taxon>Chitinophagales</taxon>
        <taxon>Chitinophagaceae</taxon>
        <taxon>Filimonas</taxon>
    </lineage>
</organism>
<dbReference type="Gene3D" id="2.60.120.1440">
    <property type="match status" value="1"/>
</dbReference>
<proteinExistence type="predicted"/>
<feature type="domain" description="FecR protein" evidence="2">
    <location>
        <begin position="126"/>
        <end position="215"/>
    </location>
</feature>
<name>A0A4Q1D6P9_9BACT</name>
<dbReference type="Pfam" id="PF16344">
    <property type="entry name" value="FecR_C"/>
    <property type="match status" value="1"/>
</dbReference>